<name>A0ACB8BS02_9AGAM</name>
<proteinExistence type="predicted"/>
<organism evidence="1 2">
    <name type="scientific">Leucogyrophana mollusca</name>
    <dbReference type="NCBI Taxonomy" id="85980"/>
    <lineage>
        <taxon>Eukaryota</taxon>
        <taxon>Fungi</taxon>
        <taxon>Dikarya</taxon>
        <taxon>Basidiomycota</taxon>
        <taxon>Agaricomycotina</taxon>
        <taxon>Agaricomycetes</taxon>
        <taxon>Agaricomycetidae</taxon>
        <taxon>Boletales</taxon>
        <taxon>Boletales incertae sedis</taxon>
        <taxon>Leucogyrophana</taxon>
    </lineage>
</organism>
<sequence>MAVGARRDTGYRQGCGVGGHAILCQSPKGVNINAPRCSHHTPFSPCLDPDVLGTHGNGPEGSISAEYNVWYRGDVLPFIELILPANANLGPTSSLATPSLVDEVAQVRGIRGGESLRQGEDETPGIRVQLISTITTPLSSYQLPKTPDDAVALLTSSQAVGVELGVSHQVSTGFSDVQWALTLLPLWWAAGHPSTPRRSTQSSGHKAHKEPAAFPSTFDNVGELHPCLGRQIRALFFHELLVPPGHRYEKVFAFETEICGTPSGVYTKGLGFRYIIPFFAGYKSKIRESKISK</sequence>
<keyword evidence="2" id="KW-1185">Reference proteome</keyword>
<gene>
    <name evidence="1" type="ORF">BV22DRAFT_1044761</name>
</gene>
<accession>A0ACB8BS02</accession>
<dbReference type="EMBL" id="MU266355">
    <property type="protein sequence ID" value="KAH7928237.1"/>
    <property type="molecule type" value="Genomic_DNA"/>
</dbReference>
<evidence type="ECO:0000313" key="1">
    <source>
        <dbReference type="EMBL" id="KAH7928237.1"/>
    </source>
</evidence>
<comment type="caution">
    <text evidence="1">The sequence shown here is derived from an EMBL/GenBank/DDBJ whole genome shotgun (WGS) entry which is preliminary data.</text>
</comment>
<protein>
    <submittedName>
        <fullName evidence="1">Uncharacterized protein</fullName>
    </submittedName>
</protein>
<dbReference type="Proteomes" id="UP000790709">
    <property type="component" value="Unassembled WGS sequence"/>
</dbReference>
<evidence type="ECO:0000313" key="2">
    <source>
        <dbReference type="Proteomes" id="UP000790709"/>
    </source>
</evidence>
<reference evidence="1" key="1">
    <citation type="journal article" date="2021" name="New Phytol.">
        <title>Evolutionary innovations through gain and loss of genes in the ectomycorrhizal Boletales.</title>
        <authorList>
            <person name="Wu G."/>
            <person name="Miyauchi S."/>
            <person name="Morin E."/>
            <person name="Kuo A."/>
            <person name="Drula E."/>
            <person name="Varga T."/>
            <person name="Kohler A."/>
            <person name="Feng B."/>
            <person name="Cao Y."/>
            <person name="Lipzen A."/>
            <person name="Daum C."/>
            <person name="Hundley H."/>
            <person name="Pangilinan J."/>
            <person name="Johnson J."/>
            <person name="Barry K."/>
            <person name="LaButti K."/>
            <person name="Ng V."/>
            <person name="Ahrendt S."/>
            <person name="Min B."/>
            <person name="Choi I.G."/>
            <person name="Park H."/>
            <person name="Plett J.M."/>
            <person name="Magnuson J."/>
            <person name="Spatafora J.W."/>
            <person name="Nagy L.G."/>
            <person name="Henrissat B."/>
            <person name="Grigoriev I.V."/>
            <person name="Yang Z.L."/>
            <person name="Xu J."/>
            <person name="Martin F.M."/>
        </authorList>
    </citation>
    <scope>NUCLEOTIDE SEQUENCE</scope>
    <source>
        <strain evidence="1">KUC20120723A-06</strain>
    </source>
</reference>